<sequence>MKICPKCGRKIDYNIVSNLYFCNACAYVLIDDKNLNKNNLVSTDMRRLVLSWECGWVKVFSYVYQLDLLKIMNMAKALNMSKYSNWAETIIHQIDRAEKRKTDFERIGRLPRVFLKDYLDERVK</sequence>
<gene>
    <name evidence="1" type="ORF">LCGC14_2508340</name>
</gene>
<reference evidence="1" key="1">
    <citation type="journal article" date="2015" name="Nature">
        <title>Complex archaea that bridge the gap between prokaryotes and eukaryotes.</title>
        <authorList>
            <person name="Spang A."/>
            <person name="Saw J.H."/>
            <person name="Jorgensen S.L."/>
            <person name="Zaremba-Niedzwiedzka K."/>
            <person name="Martijn J."/>
            <person name="Lind A.E."/>
            <person name="van Eijk R."/>
            <person name="Schleper C."/>
            <person name="Guy L."/>
            <person name="Ettema T.J."/>
        </authorList>
    </citation>
    <scope>NUCLEOTIDE SEQUENCE</scope>
</reference>
<dbReference type="AlphaFoldDB" id="A0A0F9B0I1"/>
<protein>
    <submittedName>
        <fullName evidence="1">Uncharacterized protein</fullName>
    </submittedName>
</protein>
<name>A0A0F9B0I1_9ZZZZ</name>
<evidence type="ECO:0000313" key="1">
    <source>
        <dbReference type="EMBL" id="KKL15160.1"/>
    </source>
</evidence>
<accession>A0A0F9B0I1</accession>
<organism evidence="1">
    <name type="scientific">marine sediment metagenome</name>
    <dbReference type="NCBI Taxonomy" id="412755"/>
    <lineage>
        <taxon>unclassified sequences</taxon>
        <taxon>metagenomes</taxon>
        <taxon>ecological metagenomes</taxon>
    </lineage>
</organism>
<dbReference type="EMBL" id="LAZR01040169">
    <property type="protein sequence ID" value="KKL15160.1"/>
    <property type="molecule type" value="Genomic_DNA"/>
</dbReference>
<proteinExistence type="predicted"/>
<comment type="caution">
    <text evidence="1">The sequence shown here is derived from an EMBL/GenBank/DDBJ whole genome shotgun (WGS) entry which is preliminary data.</text>
</comment>